<evidence type="ECO:0000313" key="9">
    <source>
        <dbReference type="Proteomes" id="UP000295008"/>
    </source>
</evidence>
<feature type="transmembrane region" description="Helical" evidence="6">
    <location>
        <begin position="286"/>
        <end position="303"/>
    </location>
</feature>
<dbReference type="Gene3D" id="1.20.1250.20">
    <property type="entry name" value="MFS general substrate transporter like domains"/>
    <property type="match status" value="2"/>
</dbReference>
<keyword evidence="4 6" id="KW-1133">Transmembrane helix</keyword>
<comment type="caution">
    <text evidence="8">The sequence shown here is derived from an EMBL/GenBank/DDBJ whole genome shotgun (WGS) entry which is preliminary data.</text>
</comment>
<evidence type="ECO:0000256" key="4">
    <source>
        <dbReference type="ARBA" id="ARBA00022989"/>
    </source>
</evidence>
<evidence type="ECO:0000256" key="3">
    <source>
        <dbReference type="ARBA" id="ARBA00022692"/>
    </source>
</evidence>
<protein>
    <submittedName>
        <fullName evidence="8">Sugar phosphate permease</fullName>
    </submittedName>
</protein>
<dbReference type="EMBL" id="SLUN01000002">
    <property type="protein sequence ID" value="TCL76384.1"/>
    <property type="molecule type" value="Genomic_DNA"/>
</dbReference>
<feature type="transmembrane region" description="Helical" evidence="6">
    <location>
        <begin position="340"/>
        <end position="361"/>
    </location>
</feature>
<dbReference type="GO" id="GO:0061513">
    <property type="term" value="F:glucose 6-phosphate:phosphate antiporter activity"/>
    <property type="evidence" value="ECO:0007669"/>
    <property type="project" value="TreeGrafter"/>
</dbReference>
<dbReference type="PANTHER" id="PTHR43826">
    <property type="entry name" value="GLUCOSE-6-PHOSPHATE EXCHANGER SLC37A4"/>
    <property type="match status" value="1"/>
</dbReference>
<feature type="transmembrane region" description="Helical" evidence="6">
    <location>
        <begin position="172"/>
        <end position="194"/>
    </location>
</feature>
<keyword evidence="3 6" id="KW-0812">Transmembrane</keyword>
<dbReference type="PIRSF" id="PIRSF002808">
    <property type="entry name" value="Hexose_phosphate_transp"/>
    <property type="match status" value="1"/>
</dbReference>
<dbReference type="PANTHER" id="PTHR43826:SF3">
    <property type="entry name" value="GLUCOSE-6-PHOSPHATE EXCHANGER SLC37A4"/>
    <property type="match status" value="1"/>
</dbReference>
<dbReference type="InterPro" id="IPR000849">
    <property type="entry name" value="Sugar_P_transporter"/>
</dbReference>
<keyword evidence="9" id="KW-1185">Reference proteome</keyword>
<evidence type="ECO:0000313" key="8">
    <source>
        <dbReference type="EMBL" id="TCL76384.1"/>
    </source>
</evidence>
<evidence type="ECO:0000256" key="5">
    <source>
        <dbReference type="ARBA" id="ARBA00023136"/>
    </source>
</evidence>
<feature type="transmembrane region" description="Helical" evidence="6">
    <location>
        <begin position="373"/>
        <end position="396"/>
    </location>
</feature>
<feature type="transmembrane region" description="Helical" evidence="6">
    <location>
        <begin position="141"/>
        <end position="166"/>
    </location>
</feature>
<reference evidence="8 9" key="1">
    <citation type="submission" date="2019-03" db="EMBL/GenBank/DDBJ databases">
        <title>Genomic Encyclopedia of Type Strains, Phase IV (KMG-IV): sequencing the most valuable type-strain genomes for metagenomic binning, comparative biology and taxonomic classification.</title>
        <authorList>
            <person name="Goeker M."/>
        </authorList>
    </citation>
    <scope>NUCLEOTIDE SEQUENCE [LARGE SCALE GENOMIC DNA]</scope>
    <source>
        <strain evidence="8 9">LX-B</strain>
    </source>
</reference>
<feature type="transmembrane region" description="Helical" evidence="6">
    <location>
        <begin position="108"/>
        <end position="129"/>
    </location>
</feature>
<dbReference type="Pfam" id="PF07690">
    <property type="entry name" value="MFS_1"/>
    <property type="match status" value="1"/>
</dbReference>
<dbReference type="InterPro" id="IPR011701">
    <property type="entry name" value="MFS"/>
</dbReference>
<comment type="subcellular location">
    <subcellularLocation>
        <location evidence="1">Cell membrane</location>
        <topology evidence="1">Multi-pass membrane protein</topology>
    </subcellularLocation>
</comment>
<sequence>MDASWQQRMARLNRRRWLVWTPLAFAFLASYFHRTATGVVADSLMREFAITRAADLGGLAAVYFYTYAAMQVPAGLLADRFGPRRTILLALAVAALGATLFGLAPNLTVLYCGRFLSSLGVSLIYVNIVKIHAEWFRGREFATMTGLIVVAGSAGFLLAATPLAFFVDRFGWRVSFLAIAAYSLLAAVACWLLVRDRPAAVGLPSIAAVEAREGGGPPLAAAAAEPAPPENGWDSLQKILLNPYTWWPFWASVAVYGVYMAFMGLWAVPYFMQIYGMSRVAASNHILAMAAGTMVGGPLIGLWSDRRATRRLPNLLVSSGFLGVWLLLTVWNGGRPPEWALYPLCFGIGLGMSGVNLNVACGKEVNPPQWTGVVAGIVNSGSFVGAALLQPLFGWVLDRNWGGLAAHGVRIYPLSAYRTAFWCCAVVLALGILFILWIKETGCVNISRRERATGPAGAPQ</sequence>
<feature type="transmembrane region" description="Helical" evidence="6">
    <location>
        <begin position="315"/>
        <end position="334"/>
    </location>
</feature>
<accession>A0A4R1SAX1</accession>
<dbReference type="InterPro" id="IPR020846">
    <property type="entry name" value="MFS_dom"/>
</dbReference>
<dbReference type="GO" id="GO:0005886">
    <property type="term" value="C:plasma membrane"/>
    <property type="evidence" value="ECO:0007669"/>
    <property type="project" value="UniProtKB-SubCell"/>
</dbReference>
<dbReference type="GO" id="GO:0035435">
    <property type="term" value="P:phosphate ion transmembrane transport"/>
    <property type="evidence" value="ECO:0007669"/>
    <property type="project" value="TreeGrafter"/>
</dbReference>
<dbReference type="OrthoDB" id="9773404at2"/>
<dbReference type="InterPro" id="IPR036259">
    <property type="entry name" value="MFS_trans_sf"/>
</dbReference>
<feature type="transmembrane region" description="Helical" evidence="6">
    <location>
        <begin position="246"/>
        <end position="266"/>
    </location>
</feature>
<dbReference type="PROSITE" id="PS50850">
    <property type="entry name" value="MFS"/>
    <property type="match status" value="1"/>
</dbReference>
<dbReference type="AlphaFoldDB" id="A0A4R1SAX1"/>
<evidence type="ECO:0000256" key="2">
    <source>
        <dbReference type="ARBA" id="ARBA00022448"/>
    </source>
</evidence>
<organism evidence="8 9">
    <name type="scientific">Hydrogenispora ethanolica</name>
    <dbReference type="NCBI Taxonomy" id="1082276"/>
    <lineage>
        <taxon>Bacteria</taxon>
        <taxon>Bacillati</taxon>
        <taxon>Bacillota</taxon>
        <taxon>Hydrogenispora</taxon>
    </lineage>
</organism>
<name>A0A4R1SAX1_HYDET</name>
<evidence type="ECO:0000259" key="7">
    <source>
        <dbReference type="PROSITE" id="PS50850"/>
    </source>
</evidence>
<keyword evidence="2" id="KW-0813">Transport</keyword>
<dbReference type="InterPro" id="IPR051337">
    <property type="entry name" value="OPA_Antiporter"/>
</dbReference>
<feature type="domain" description="Major facilitator superfamily (MFS) profile" evidence="7">
    <location>
        <begin position="19"/>
        <end position="443"/>
    </location>
</feature>
<feature type="transmembrane region" description="Helical" evidence="6">
    <location>
        <begin position="416"/>
        <end position="438"/>
    </location>
</feature>
<proteinExistence type="predicted"/>
<feature type="transmembrane region" description="Helical" evidence="6">
    <location>
        <begin position="85"/>
        <end position="102"/>
    </location>
</feature>
<dbReference type="SUPFAM" id="SSF103473">
    <property type="entry name" value="MFS general substrate transporter"/>
    <property type="match status" value="1"/>
</dbReference>
<feature type="transmembrane region" description="Helical" evidence="6">
    <location>
        <begin position="57"/>
        <end position="78"/>
    </location>
</feature>
<keyword evidence="5 6" id="KW-0472">Membrane</keyword>
<dbReference type="Proteomes" id="UP000295008">
    <property type="component" value="Unassembled WGS sequence"/>
</dbReference>
<evidence type="ECO:0000256" key="1">
    <source>
        <dbReference type="ARBA" id="ARBA00004651"/>
    </source>
</evidence>
<evidence type="ECO:0000256" key="6">
    <source>
        <dbReference type="SAM" id="Phobius"/>
    </source>
</evidence>
<gene>
    <name evidence="8" type="ORF">EDC14_1002143</name>
</gene>